<feature type="domain" description="Chorein N-terminal" evidence="3">
    <location>
        <begin position="1"/>
        <end position="441"/>
    </location>
</feature>
<dbReference type="Pfam" id="PF12624">
    <property type="entry name" value="VPS13_N"/>
    <property type="match status" value="2"/>
</dbReference>
<keyword evidence="5" id="KW-1185">Reference proteome</keyword>
<dbReference type="EMBL" id="JAFJMO010000010">
    <property type="protein sequence ID" value="KAJ8264876.1"/>
    <property type="molecule type" value="Genomic_DNA"/>
</dbReference>
<name>A0A9Q1HVL1_CONCO</name>
<evidence type="ECO:0000256" key="2">
    <source>
        <dbReference type="SAM" id="MobiDB-lite"/>
    </source>
</evidence>
<dbReference type="GO" id="GO:0045053">
    <property type="term" value="P:protein retention in Golgi apparatus"/>
    <property type="evidence" value="ECO:0007669"/>
    <property type="project" value="TreeGrafter"/>
</dbReference>
<dbReference type="GO" id="GO:0007005">
    <property type="term" value="P:mitochondrion organization"/>
    <property type="evidence" value="ECO:0007669"/>
    <property type="project" value="TreeGrafter"/>
</dbReference>
<organism evidence="4 5">
    <name type="scientific">Conger conger</name>
    <name type="common">Conger eel</name>
    <name type="synonym">Muraena conger</name>
    <dbReference type="NCBI Taxonomy" id="82655"/>
    <lineage>
        <taxon>Eukaryota</taxon>
        <taxon>Metazoa</taxon>
        <taxon>Chordata</taxon>
        <taxon>Craniata</taxon>
        <taxon>Vertebrata</taxon>
        <taxon>Euteleostomi</taxon>
        <taxon>Actinopterygii</taxon>
        <taxon>Neopterygii</taxon>
        <taxon>Teleostei</taxon>
        <taxon>Anguilliformes</taxon>
        <taxon>Congridae</taxon>
        <taxon>Conger</taxon>
    </lineage>
</organism>
<accession>A0A9Q1HVL1</accession>
<protein>
    <recommendedName>
        <fullName evidence="3">Chorein N-terminal domain-containing protein</fullName>
    </recommendedName>
</protein>
<dbReference type="InterPro" id="IPR026854">
    <property type="entry name" value="VPS13_N"/>
</dbReference>
<evidence type="ECO:0000313" key="5">
    <source>
        <dbReference type="Proteomes" id="UP001152803"/>
    </source>
</evidence>
<comment type="caution">
    <text evidence="4">The sequence shown here is derived from an EMBL/GenBank/DDBJ whole genome shotgun (WGS) entry which is preliminary data.</text>
</comment>
<dbReference type="OrthoDB" id="272810at2759"/>
<dbReference type="GO" id="GO:0006623">
    <property type="term" value="P:protein targeting to vacuole"/>
    <property type="evidence" value="ECO:0007669"/>
    <property type="project" value="TreeGrafter"/>
</dbReference>
<proteinExistence type="predicted"/>
<feature type="region of interest" description="Disordered" evidence="2">
    <location>
        <begin position="994"/>
        <end position="1019"/>
    </location>
</feature>
<feature type="compositionally biased region" description="Pro residues" evidence="2">
    <location>
        <begin position="702"/>
        <end position="711"/>
    </location>
</feature>
<gene>
    <name evidence="4" type="ORF">COCON_G00139750</name>
</gene>
<feature type="domain" description="Chorein N-terminal" evidence="3">
    <location>
        <begin position="451"/>
        <end position="1044"/>
    </location>
</feature>
<feature type="compositionally biased region" description="Low complexity" evidence="2">
    <location>
        <begin position="519"/>
        <end position="536"/>
    </location>
</feature>
<dbReference type="Proteomes" id="UP001152803">
    <property type="component" value="Unassembled WGS sequence"/>
</dbReference>
<evidence type="ECO:0000259" key="3">
    <source>
        <dbReference type="Pfam" id="PF12624"/>
    </source>
</evidence>
<feature type="compositionally biased region" description="Acidic residues" evidence="2">
    <location>
        <begin position="688"/>
        <end position="697"/>
    </location>
</feature>
<evidence type="ECO:0000313" key="4">
    <source>
        <dbReference type="EMBL" id="KAJ8264876.1"/>
    </source>
</evidence>
<sequence>MLEGLVAWVLNTYLGKYVSNLNTDQLSIALLKGAVELENLPLRQDALREFDLPFEVKAGFIGKITLQIPFYRPHSDPWVISMSQLSLIVGPAQPQDVDEEQEREREQERKRQLLQALEDKWKSDCEQKGESYWYSVTASIVTRIVENIELKIQGVHLRFEDSSSMPDKPFSFGVCIKNVSAQNASKELTEKLHRQKQLEIEEFSVYWDTQCCMLGDLPAAEIQEAMTDCMRSREHQYIFEPVCASVLLRRNASKEPLRSRHTPRIGGQVQLEPLSLRLSQVQYQQIMAFLKELDRREREMLFRKWRPKVSVSGNCRQWWLFAIDANVSEIRELRRRENWSFALQRARDACLYTRLYSQKLKGLPLTAHEKAELERVEDEQTLEELKSLREIIHDTFRKQQELAESVRDSTSDPSLCTPAGSIPKSGSSGMIQYLQSWFPGWGAGQEGGAAHESGVIQLEFSGVKIGVESLPRSESSQLSVKLGGLFLRDLTTQGTMFPVLVSPKPDKMAAGITQPFGQPSASDSSSSTPSTETSAAPVFEMIYERNPARSKFERRLEVNTSPLNIIYNPQAIKKVSDFFYKGRVHTSGFGYQSELELRVAEAARRQYNKLKMQTKAEIRQSIDQLLVGEFIENSKRWTMKLDICAPQVVFPDDFHTENPMLVVVDLGRILLTNSQEDPKIKSKTAQPEGEEFSDEEYQTPLATPPGSPPPSQRQSSKIMVGRYRDNWKHLQESEVGPTHVVEKFNVLLQLEQRLRYTSDPQLPGAVLSGTLPDLKKIFQRDDSQWKLQGSTKNLAHSVQTLEQHTREVLVESRLLLAEFNINYMQLGVESGGRYISVLKVFGTNAHFVKRPYDAEVSLTVHGLLLVDTLQTYGSDFDLLVASHKHLSFDVPTGSLRESQPSSPISPEHKLPEMVNLHGESPPGLAFEKVSPFSSFLKDQDALIKLEYQFVSSDCPSMNLDSSLQVTSMQVNNLDIILNPETMVELLKFLQKSFPKEESTLTPPNQPQSEQPEAGGEPDEIFQSTYDQNTEVTVEIHRLNLLLLRTVATGTVLGGEKRGMKIATASINGTKVNVSMGSRLDVNGSLGCIQLVDLTQEGEEPVRGQHRERGGPLDRRGRRLLLGHRGHALRSLELSPAGEVPGECSLRLHMASCTTTTRRSS</sequence>
<keyword evidence="1" id="KW-0813">Transport</keyword>
<dbReference type="PANTHER" id="PTHR16166:SF141">
    <property type="entry name" value="INTERMEMBRANE LIPID TRANSFER PROTEIN VPS13D"/>
    <property type="match status" value="1"/>
</dbReference>
<reference evidence="4" key="1">
    <citation type="journal article" date="2023" name="Science">
        <title>Genome structures resolve the early diversification of teleost fishes.</title>
        <authorList>
            <person name="Parey E."/>
            <person name="Louis A."/>
            <person name="Montfort J."/>
            <person name="Bouchez O."/>
            <person name="Roques C."/>
            <person name="Iampietro C."/>
            <person name="Lluch J."/>
            <person name="Castinel A."/>
            <person name="Donnadieu C."/>
            <person name="Desvignes T."/>
            <person name="Floi Bucao C."/>
            <person name="Jouanno E."/>
            <person name="Wen M."/>
            <person name="Mejri S."/>
            <person name="Dirks R."/>
            <person name="Jansen H."/>
            <person name="Henkel C."/>
            <person name="Chen W.J."/>
            <person name="Zahm M."/>
            <person name="Cabau C."/>
            <person name="Klopp C."/>
            <person name="Thompson A.W."/>
            <person name="Robinson-Rechavi M."/>
            <person name="Braasch I."/>
            <person name="Lecointre G."/>
            <person name="Bobe J."/>
            <person name="Postlethwait J.H."/>
            <person name="Berthelot C."/>
            <person name="Roest Crollius H."/>
            <person name="Guiguen Y."/>
        </authorList>
    </citation>
    <scope>NUCLEOTIDE SEQUENCE</scope>
    <source>
        <strain evidence="4">Concon-B</strain>
    </source>
</reference>
<feature type="compositionally biased region" description="Polar residues" evidence="2">
    <location>
        <begin position="999"/>
        <end position="1010"/>
    </location>
</feature>
<dbReference type="AlphaFoldDB" id="A0A9Q1HVL1"/>
<dbReference type="InterPro" id="IPR026847">
    <property type="entry name" value="VPS13"/>
</dbReference>
<feature type="region of interest" description="Disordered" evidence="2">
    <location>
        <begin position="508"/>
        <end position="536"/>
    </location>
</feature>
<feature type="region of interest" description="Disordered" evidence="2">
    <location>
        <begin position="677"/>
        <end position="716"/>
    </location>
</feature>
<dbReference type="PANTHER" id="PTHR16166">
    <property type="entry name" value="VACUOLAR PROTEIN SORTING-ASSOCIATED PROTEIN VPS13"/>
    <property type="match status" value="1"/>
</dbReference>
<evidence type="ECO:0000256" key="1">
    <source>
        <dbReference type="ARBA" id="ARBA00022448"/>
    </source>
</evidence>